<dbReference type="PROSITE" id="PS00137">
    <property type="entry name" value="SUBTILASE_HIS"/>
    <property type="match status" value="1"/>
</dbReference>
<evidence type="ECO:0000256" key="3">
    <source>
        <dbReference type="ARBA" id="ARBA00022801"/>
    </source>
</evidence>
<evidence type="ECO:0000313" key="9">
    <source>
        <dbReference type="Proteomes" id="UP000318296"/>
    </source>
</evidence>
<dbReference type="EMBL" id="VMGH01000051">
    <property type="protein sequence ID" value="TSC90950.1"/>
    <property type="molecule type" value="Genomic_DNA"/>
</dbReference>
<dbReference type="GO" id="GO:0006508">
    <property type="term" value="P:proteolysis"/>
    <property type="evidence" value="ECO:0007669"/>
    <property type="project" value="UniProtKB-KW"/>
</dbReference>
<keyword evidence="2" id="KW-0645">Protease</keyword>
<organism evidence="8 9">
    <name type="scientific">Candidatus Berkelbacteria bacterium Licking1014_96</name>
    <dbReference type="NCBI Taxonomy" id="2017149"/>
    <lineage>
        <taxon>Bacteria</taxon>
        <taxon>Candidatus Berkelbacteria</taxon>
    </lineage>
</organism>
<dbReference type="PRINTS" id="PR00723">
    <property type="entry name" value="SUBTILISIN"/>
</dbReference>
<dbReference type="GO" id="GO:0004252">
    <property type="term" value="F:serine-type endopeptidase activity"/>
    <property type="evidence" value="ECO:0007669"/>
    <property type="project" value="InterPro"/>
</dbReference>
<dbReference type="InterPro" id="IPR054399">
    <property type="entry name" value="Fervidolysin-like_N_prodom"/>
</dbReference>
<evidence type="ECO:0000256" key="2">
    <source>
        <dbReference type="ARBA" id="ARBA00022670"/>
    </source>
</evidence>
<dbReference type="Pfam" id="PF22148">
    <property type="entry name" value="Fervidolysin_NPro-like"/>
    <property type="match status" value="1"/>
</dbReference>
<proteinExistence type="inferred from homology"/>
<feature type="non-terminal residue" evidence="8">
    <location>
        <position position="339"/>
    </location>
</feature>
<accession>A0A554LDI6</accession>
<comment type="caution">
    <text evidence="8">The sequence shown here is derived from an EMBL/GenBank/DDBJ whole genome shotgun (WGS) entry which is preliminary data.</text>
</comment>
<dbReference type="InterPro" id="IPR022398">
    <property type="entry name" value="Peptidase_S8_His-AS"/>
</dbReference>
<evidence type="ECO:0000256" key="4">
    <source>
        <dbReference type="ARBA" id="ARBA00022825"/>
    </source>
</evidence>
<evidence type="ECO:0000313" key="8">
    <source>
        <dbReference type="EMBL" id="TSC90950.1"/>
    </source>
</evidence>
<feature type="domain" description="Peptidase S8/S53" evidence="6">
    <location>
        <begin position="196"/>
        <end position="334"/>
    </location>
</feature>
<dbReference type="PANTHER" id="PTHR43806">
    <property type="entry name" value="PEPTIDASE S8"/>
    <property type="match status" value="1"/>
</dbReference>
<evidence type="ECO:0000256" key="1">
    <source>
        <dbReference type="ARBA" id="ARBA00011073"/>
    </source>
</evidence>
<dbReference type="InterPro" id="IPR015500">
    <property type="entry name" value="Peptidase_S8_subtilisin-rel"/>
</dbReference>
<dbReference type="Pfam" id="PF00082">
    <property type="entry name" value="Peptidase_S8"/>
    <property type="match status" value="1"/>
</dbReference>
<dbReference type="PROSITE" id="PS51892">
    <property type="entry name" value="SUBTILASE"/>
    <property type="match status" value="1"/>
</dbReference>
<sequence length="339" mass="37584">MRRKVKIIVGLLVVLLLVITAGFMTKKWWAGADVDLANQQKKAKKLEDFNNKPPLNYIPGEIIIKVKDNLIDTPASSISSLTALNNKYQVEIVPLTDEEGRERTQGIGFEGTYKLKIGQANQTEMAVAEYKKDPNLQFAEPNYLYQISNNLVDSITQTKRPNDPYFKSSNSWDQQFQDQWNLYNINLPKAWPLSTGENTAVAVIDTGADLAHEDLKDKIINPKDMVDVDISQLPTNCRAVPGEDYTQPDNEVDDIVGHGTHVSGIIAATTNNKTGIAGIGWKTKIIPIKTGFAIECDAGGGQYERIGLLTNENLNRAIRYAANKNTKIINLSLGGPYSY</sequence>
<dbReference type="InterPro" id="IPR000209">
    <property type="entry name" value="Peptidase_S8/S53_dom"/>
</dbReference>
<dbReference type="Proteomes" id="UP000318296">
    <property type="component" value="Unassembled WGS sequence"/>
</dbReference>
<dbReference type="Gene3D" id="3.40.50.200">
    <property type="entry name" value="Peptidase S8/S53 domain"/>
    <property type="match status" value="1"/>
</dbReference>
<evidence type="ECO:0000259" key="7">
    <source>
        <dbReference type="Pfam" id="PF22148"/>
    </source>
</evidence>
<name>A0A554LDI6_9BACT</name>
<evidence type="ECO:0000259" key="6">
    <source>
        <dbReference type="Pfam" id="PF00082"/>
    </source>
</evidence>
<dbReference type="SUPFAM" id="SSF52743">
    <property type="entry name" value="Subtilisin-like"/>
    <property type="match status" value="1"/>
</dbReference>
<keyword evidence="3" id="KW-0378">Hydrolase</keyword>
<protein>
    <submittedName>
        <fullName evidence="8">Peptidase S8/S53 subtilisin kexin sedolisin</fullName>
    </submittedName>
</protein>
<feature type="domain" description="Fervidolysin-like N-terminal prodomain" evidence="7">
    <location>
        <begin position="50"/>
        <end position="142"/>
    </location>
</feature>
<keyword evidence="4" id="KW-0720">Serine protease</keyword>
<comment type="similarity">
    <text evidence="1 5">Belongs to the peptidase S8 family.</text>
</comment>
<dbReference type="InterPro" id="IPR036852">
    <property type="entry name" value="Peptidase_S8/S53_dom_sf"/>
</dbReference>
<dbReference type="InterPro" id="IPR050131">
    <property type="entry name" value="Peptidase_S8_subtilisin-like"/>
</dbReference>
<gene>
    <name evidence="8" type="ORF">CEN92_350</name>
</gene>
<comment type="caution">
    <text evidence="5">Lacks conserved residue(s) required for the propagation of feature annotation.</text>
</comment>
<dbReference type="PANTHER" id="PTHR43806:SF11">
    <property type="entry name" value="CEREVISIN-RELATED"/>
    <property type="match status" value="1"/>
</dbReference>
<reference evidence="8 9" key="1">
    <citation type="submission" date="2017-07" db="EMBL/GenBank/DDBJ databases">
        <title>Mechanisms for carbon and nitrogen cycling indicate functional differentiation within the Candidate Phyla Radiation.</title>
        <authorList>
            <person name="Danczak R.E."/>
            <person name="Johnston M.D."/>
            <person name="Kenah C."/>
            <person name="Slattery M."/>
            <person name="Wrighton K.C."/>
            <person name="Wilkins M.J."/>
        </authorList>
    </citation>
    <scope>NUCLEOTIDE SEQUENCE [LARGE SCALE GENOMIC DNA]</scope>
    <source>
        <strain evidence="8">Licking1014_96</strain>
    </source>
</reference>
<evidence type="ECO:0000256" key="5">
    <source>
        <dbReference type="PROSITE-ProRule" id="PRU01240"/>
    </source>
</evidence>
<dbReference type="AlphaFoldDB" id="A0A554LDI6"/>